<dbReference type="PaxDb" id="522772-Dacet_1833"/>
<dbReference type="HOGENOM" id="CLU_146749_0_1_0"/>
<dbReference type="PANTHER" id="PTHR35983">
    <property type="entry name" value="UPF0166 PROTEIN TM_0021"/>
    <property type="match status" value="1"/>
</dbReference>
<dbReference type="STRING" id="522772.Dacet_1833"/>
<dbReference type="Proteomes" id="UP000002012">
    <property type="component" value="Chromosome"/>
</dbReference>
<dbReference type="Gene3D" id="3.30.70.120">
    <property type="match status" value="1"/>
</dbReference>
<name>D4H0T4_DENA2</name>
<organism evidence="2 3">
    <name type="scientific">Denitrovibrio acetiphilus (strain DSM 12809 / NBRC 114555 / N2460)</name>
    <dbReference type="NCBI Taxonomy" id="522772"/>
    <lineage>
        <taxon>Bacteria</taxon>
        <taxon>Pseudomonadati</taxon>
        <taxon>Deferribacterota</taxon>
        <taxon>Deferribacteres</taxon>
        <taxon>Deferribacterales</taxon>
        <taxon>Geovibrionaceae</taxon>
        <taxon>Denitrovibrio</taxon>
    </lineage>
</organism>
<evidence type="ECO:0000256" key="1">
    <source>
        <dbReference type="ARBA" id="ARBA00010554"/>
    </source>
</evidence>
<dbReference type="Pfam" id="PF02641">
    <property type="entry name" value="DUF190"/>
    <property type="match status" value="1"/>
</dbReference>
<evidence type="ECO:0000313" key="3">
    <source>
        <dbReference type="Proteomes" id="UP000002012"/>
    </source>
</evidence>
<gene>
    <name evidence="2" type="ordered locus">Dacet_1833</name>
</gene>
<dbReference type="InterPro" id="IPR003793">
    <property type="entry name" value="UPF0166"/>
</dbReference>
<dbReference type="InterPro" id="IPR015867">
    <property type="entry name" value="N-reg_PII/ATP_PRibTrfase_C"/>
</dbReference>
<accession>D4H0T4</accession>
<dbReference type="RefSeq" id="WP_013011107.1">
    <property type="nucleotide sequence ID" value="NC_013943.1"/>
</dbReference>
<sequence>MLGTHKLLRIFIGGSDTYDGQPLFKAIVELCLENKIAGATVQRCMYGYGRSAVIHSSRTIALSENLPLIVEVVDSEANLNKIIPEIKEMLDGGLITMENIEVLEYK</sequence>
<keyword evidence="3" id="KW-1185">Reference proteome</keyword>
<dbReference type="InParanoid" id="D4H0T4"/>
<evidence type="ECO:0000313" key="2">
    <source>
        <dbReference type="EMBL" id="ADD68597.1"/>
    </source>
</evidence>
<dbReference type="EMBL" id="CP001968">
    <property type="protein sequence ID" value="ADD68597.1"/>
    <property type="molecule type" value="Genomic_DNA"/>
</dbReference>
<comment type="similarity">
    <text evidence="1">Belongs to the UPF0166 family.</text>
</comment>
<dbReference type="InterPro" id="IPR011322">
    <property type="entry name" value="N-reg_PII-like_a/b"/>
</dbReference>
<reference evidence="2 3" key="1">
    <citation type="journal article" date="2010" name="Stand. Genomic Sci.">
        <title>Complete genome sequence of Denitrovibrio acetiphilus type strain (N2460).</title>
        <authorList>
            <person name="Kiss H."/>
            <person name="Lang E."/>
            <person name="Lapidus A."/>
            <person name="Copeland A."/>
            <person name="Nolan M."/>
            <person name="Glavina Del Rio T."/>
            <person name="Chen F."/>
            <person name="Lucas S."/>
            <person name="Tice H."/>
            <person name="Cheng J.F."/>
            <person name="Han C."/>
            <person name="Goodwin L."/>
            <person name="Pitluck S."/>
            <person name="Liolios K."/>
            <person name="Pati A."/>
            <person name="Ivanova N."/>
            <person name="Mavromatis K."/>
            <person name="Chen A."/>
            <person name="Palaniappan K."/>
            <person name="Land M."/>
            <person name="Hauser L."/>
            <person name="Chang Y.J."/>
            <person name="Jeffries C.D."/>
            <person name="Detter J.C."/>
            <person name="Brettin T."/>
            <person name="Spring S."/>
            <person name="Rohde M."/>
            <person name="Goker M."/>
            <person name="Woyke T."/>
            <person name="Bristow J."/>
            <person name="Eisen J.A."/>
            <person name="Markowitz V."/>
            <person name="Hugenholtz P."/>
            <person name="Kyrpides N.C."/>
            <person name="Klenk H.P."/>
        </authorList>
    </citation>
    <scope>NUCLEOTIDE SEQUENCE [LARGE SCALE GENOMIC DNA]</scope>
    <source>
        <strain evidence="3">DSM 12809 / NBRC 114555 / N2460</strain>
    </source>
</reference>
<dbReference type="AlphaFoldDB" id="D4H0T4"/>
<dbReference type="OrthoDB" id="9795599at2"/>
<dbReference type="PANTHER" id="PTHR35983:SF1">
    <property type="entry name" value="UPF0166 PROTEIN TM_0021"/>
    <property type="match status" value="1"/>
</dbReference>
<dbReference type="KEGG" id="dap:Dacet_1833"/>
<dbReference type="eggNOG" id="COG1993">
    <property type="taxonomic scope" value="Bacteria"/>
</dbReference>
<proteinExistence type="inferred from homology"/>
<protein>
    <submittedName>
        <fullName evidence="2">Uncharacterized protein</fullName>
    </submittedName>
</protein>
<dbReference type="SUPFAM" id="SSF54913">
    <property type="entry name" value="GlnB-like"/>
    <property type="match status" value="1"/>
</dbReference>